<dbReference type="FunFam" id="3.40.50.300:FF:000668">
    <property type="entry name" value="Chromosomal replication initiator protein DnaA"/>
    <property type="match status" value="1"/>
</dbReference>
<evidence type="ECO:0000259" key="14">
    <source>
        <dbReference type="SMART" id="SM00760"/>
    </source>
</evidence>
<evidence type="ECO:0000256" key="1">
    <source>
        <dbReference type="ARBA" id="ARBA00006583"/>
    </source>
</evidence>
<dbReference type="EMBL" id="JBIEKR010000010">
    <property type="protein sequence ID" value="MFG6273799.1"/>
    <property type="molecule type" value="Genomic_DNA"/>
</dbReference>
<dbReference type="InterPro" id="IPR013317">
    <property type="entry name" value="DnaA_dom"/>
</dbReference>
<dbReference type="GO" id="GO:0008289">
    <property type="term" value="F:lipid binding"/>
    <property type="evidence" value="ECO:0007669"/>
    <property type="project" value="UniProtKB-KW"/>
</dbReference>
<feature type="binding site" evidence="8">
    <location>
        <position position="239"/>
    </location>
    <ligand>
        <name>ATP</name>
        <dbReference type="ChEBI" id="CHEBI:30616"/>
    </ligand>
</feature>
<dbReference type="GO" id="GO:0005524">
    <property type="term" value="F:ATP binding"/>
    <property type="evidence" value="ECO:0007669"/>
    <property type="project" value="UniProtKB-UniRule"/>
</dbReference>
<dbReference type="InterPro" id="IPR020591">
    <property type="entry name" value="Chromosome_initiator_DnaA-like"/>
</dbReference>
<evidence type="ECO:0000256" key="3">
    <source>
        <dbReference type="ARBA" id="ARBA00022705"/>
    </source>
</evidence>
<sequence length="536" mass="60721">MIDLTELWIGILTDIRPQVSPQIYDNWFEAALIPCMYENDVLTLDTTSRFVCSFISKKYTDLLETAASHVTGRPTQVRLIYSTGGETTPGPSVSPAAPSSAPSTPAAYHPEKTVSAAPASSFKVLEEDTIRENQEYDEPEWAQTTLEPVDTENPDTYEYESISLPEIRSAKDITPPPAAEKPEPVPAAQVPVSDGLNSNYTFDTFIVGNSNRMANAVALSVAGAPAQKYNPFFIYGDSGLGKTHLMHAIGHKIRENFPNMSLRCITSEDFANELIQSIQDKNPESFRQRYRNVDVLLVDDIQFLENKEHTQEEFFHTFNKLYQDHKQMVFTSDRPPQNLKKLENRLRSRFQASAVARITPPDLEMRTAILRRRSQSEHIEFQNDAINFIAANVSENIRELEGAFVRVTLQAAEEHSPVTLDIAQRALQDLVQASDKKKYITIDEITKAVCQFYKVKYEDLMSKKKTKSIAFPRQIAMYLCRELTENTYPHIGTAFNGRDHSTVMHACDKVAKAMEKDKNFRTMIEQLKTRIMSVDK</sequence>
<organism evidence="16 17">
    <name type="scientific">Megasphaera hexanoica</name>
    <dbReference type="NCBI Taxonomy" id="1675036"/>
    <lineage>
        <taxon>Bacteria</taxon>
        <taxon>Bacillati</taxon>
        <taxon>Bacillota</taxon>
        <taxon>Negativicutes</taxon>
        <taxon>Veillonellales</taxon>
        <taxon>Veillonellaceae</taxon>
        <taxon>Megasphaera</taxon>
    </lineage>
</organism>
<dbReference type="PROSITE" id="PS01008">
    <property type="entry name" value="DNAA"/>
    <property type="match status" value="1"/>
</dbReference>
<dbReference type="Pfam" id="PF08299">
    <property type="entry name" value="Bac_DnaA_C"/>
    <property type="match status" value="1"/>
</dbReference>
<dbReference type="Pfam" id="PF11638">
    <property type="entry name" value="DnaA_N"/>
    <property type="match status" value="1"/>
</dbReference>
<feature type="region of interest" description="Disordered" evidence="12">
    <location>
        <begin position="131"/>
        <end position="156"/>
    </location>
</feature>
<evidence type="ECO:0000256" key="6">
    <source>
        <dbReference type="ARBA" id="ARBA00023121"/>
    </source>
</evidence>
<dbReference type="SMART" id="SM00760">
    <property type="entry name" value="Bac_DnaA_C"/>
    <property type="match status" value="1"/>
</dbReference>
<feature type="region of interest" description="Domain III, AAA+ region" evidence="8">
    <location>
        <begin position="195"/>
        <end position="411"/>
    </location>
</feature>
<dbReference type="Gene3D" id="1.10.8.60">
    <property type="match status" value="1"/>
</dbReference>
<dbReference type="SUPFAM" id="SSF52540">
    <property type="entry name" value="P-loop containing nucleoside triphosphate hydrolases"/>
    <property type="match status" value="1"/>
</dbReference>
<comment type="subunit">
    <text evidence="8">Oligomerizes as a right-handed, spiral filament on DNA at oriC.</text>
</comment>
<feature type="binding site" evidence="8">
    <location>
        <position position="242"/>
    </location>
    <ligand>
        <name>ATP</name>
        <dbReference type="ChEBI" id="CHEBI:30616"/>
    </ligand>
</feature>
<dbReference type="PANTHER" id="PTHR30050:SF2">
    <property type="entry name" value="CHROMOSOMAL REPLICATION INITIATOR PROTEIN DNAA"/>
    <property type="match status" value="1"/>
</dbReference>
<proteinExistence type="inferred from homology"/>
<feature type="domain" description="Chromosomal replication initiator DnaA C-terminal" evidence="14">
    <location>
        <begin position="441"/>
        <end position="510"/>
    </location>
</feature>
<feature type="compositionally biased region" description="Low complexity" evidence="12">
    <location>
        <begin position="91"/>
        <end position="107"/>
    </location>
</feature>
<dbReference type="EMBL" id="JABAFG010000005">
    <property type="protein sequence ID" value="NME27861.1"/>
    <property type="molecule type" value="Genomic_DNA"/>
</dbReference>
<dbReference type="GO" id="GO:0005886">
    <property type="term" value="C:plasma membrane"/>
    <property type="evidence" value="ECO:0007669"/>
    <property type="project" value="TreeGrafter"/>
</dbReference>
<comment type="caution">
    <text evidence="16">The sequence shown here is derived from an EMBL/GenBank/DDBJ whole genome shotgun (WGS) entry which is preliminary data.</text>
</comment>
<evidence type="ECO:0000256" key="9">
    <source>
        <dbReference type="NCBIfam" id="TIGR00362"/>
    </source>
</evidence>
<keyword evidence="18" id="KW-1185">Reference proteome</keyword>
<evidence type="ECO:0000256" key="2">
    <source>
        <dbReference type="ARBA" id="ARBA00022490"/>
    </source>
</evidence>
<keyword evidence="5 8" id="KW-0067">ATP-binding</keyword>
<dbReference type="Pfam" id="PF00308">
    <property type="entry name" value="Bac_DnaA"/>
    <property type="match status" value="1"/>
</dbReference>
<comment type="similarity">
    <text evidence="1 8 11">Belongs to the DnaA family.</text>
</comment>
<evidence type="ECO:0000313" key="16">
    <source>
        <dbReference type="EMBL" id="NME27861.1"/>
    </source>
</evidence>
<dbReference type="InterPro" id="IPR027417">
    <property type="entry name" value="P-loop_NTPase"/>
</dbReference>
<dbReference type="InterPro" id="IPR003593">
    <property type="entry name" value="AAA+_ATPase"/>
</dbReference>
<dbReference type="Gene3D" id="3.30.300.180">
    <property type="match status" value="1"/>
</dbReference>
<dbReference type="RefSeq" id="WP_113855148.1">
    <property type="nucleotide sequence ID" value="NZ_CP011940.1"/>
</dbReference>
<dbReference type="GO" id="GO:0003688">
    <property type="term" value="F:DNA replication origin binding"/>
    <property type="evidence" value="ECO:0007669"/>
    <property type="project" value="UniProtKB-UniRule"/>
</dbReference>
<evidence type="ECO:0000313" key="17">
    <source>
        <dbReference type="Proteomes" id="UP000591071"/>
    </source>
</evidence>
<feature type="binding site" evidence="8">
    <location>
        <position position="241"/>
    </location>
    <ligand>
        <name>ATP</name>
        <dbReference type="ChEBI" id="CHEBI:30616"/>
    </ligand>
</feature>
<keyword evidence="4 8" id="KW-0547">Nucleotide-binding</keyword>
<dbReference type="InterPro" id="IPR024633">
    <property type="entry name" value="DnaA_N_dom"/>
</dbReference>
<dbReference type="GO" id="GO:0005737">
    <property type="term" value="C:cytoplasm"/>
    <property type="evidence" value="ECO:0007669"/>
    <property type="project" value="UniProtKB-SubCell"/>
</dbReference>
<dbReference type="PRINTS" id="PR00051">
    <property type="entry name" value="DNAA"/>
</dbReference>
<dbReference type="SUPFAM" id="SSF48295">
    <property type="entry name" value="TrpR-like"/>
    <property type="match status" value="1"/>
</dbReference>
<dbReference type="Proteomes" id="UP001605989">
    <property type="component" value="Unassembled WGS sequence"/>
</dbReference>
<feature type="region of interest" description="Domain IV, binds dsDNA" evidence="8">
    <location>
        <begin position="412"/>
        <end position="536"/>
    </location>
</feature>
<evidence type="ECO:0000313" key="18">
    <source>
        <dbReference type="Proteomes" id="UP001605989"/>
    </source>
</evidence>
<name>A0A848BNI6_9FIRM</name>
<dbReference type="OrthoDB" id="9807019at2"/>
<dbReference type="PANTHER" id="PTHR30050">
    <property type="entry name" value="CHROMOSOMAL REPLICATION INITIATOR PROTEIN DNAA"/>
    <property type="match status" value="1"/>
</dbReference>
<evidence type="ECO:0000313" key="15">
    <source>
        <dbReference type="EMBL" id="MFG6273799.1"/>
    </source>
</evidence>
<dbReference type="CDD" id="cd06571">
    <property type="entry name" value="Bac_DnaA_C"/>
    <property type="match status" value="1"/>
</dbReference>
<keyword evidence="3 8" id="KW-0235">DNA replication</keyword>
<dbReference type="GO" id="GO:0006275">
    <property type="term" value="P:regulation of DNA replication"/>
    <property type="evidence" value="ECO:0007669"/>
    <property type="project" value="UniProtKB-UniRule"/>
</dbReference>
<comment type="caution">
    <text evidence="8">Lacks conserved residue(s) required for the propagation of feature annotation.</text>
</comment>
<dbReference type="InterPro" id="IPR013159">
    <property type="entry name" value="DnaA_C"/>
</dbReference>
<dbReference type="Gene3D" id="3.40.50.300">
    <property type="entry name" value="P-loop containing nucleotide triphosphate hydrolases"/>
    <property type="match status" value="1"/>
</dbReference>
<reference evidence="15 18" key="2">
    <citation type="submission" date="2024-10" db="EMBL/GenBank/DDBJ databases">
        <authorList>
            <person name="Sang B.-I."/>
            <person name="Prabhaharan D."/>
        </authorList>
    </citation>
    <scope>NUCLEOTIDE SEQUENCE [LARGE SCALE GENOMIC DNA]</scope>
    <source>
        <strain evidence="15 18">MH</strain>
    </source>
</reference>
<feature type="region of interest" description="Disordered" evidence="12">
    <location>
        <begin position="82"/>
        <end position="108"/>
    </location>
</feature>
<dbReference type="HAMAP" id="MF_00377">
    <property type="entry name" value="DnaA_bact"/>
    <property type="match status" value="1"/>
</dbReference>
<dbReference type="InterPro" id="IPR018312">
    <property type="entry name" value="Chromosome_initiator_DnaA_CS"/>
</dbReference>
<keyword evidence="2 8" id="KW-0963">Cytoplasm</keyword>
<dbReference type="GO" id="GO:0006270">
    <property type="term" value="P:DNA replication initiation"/>
    <property type="evidence" value="ECO:0007669"/>
    <property type="project" value="UniProtKB-UniRule"/>
</dbReference>
<evidence type="ECO:0000256" key="8">
    <source>
        <dbReference type="HAMAP-Rule" id="MF_00377"/>
    </source>
</evidence>
<evidence type="ECO:0000256" key="4">
    <source>
        <dbReference type="ARBA" id="ARBA00022741"/>
    </source>
</evidence>
<dbReference type="NCBIfam" id="TIGR00362">
    <property type="entry name" value="DnaA"/>
    <property type="match status" value="1"/>
</dbReference>
<evidence type="ECO:0000256" key="5">
    <source>
        <dbReference type="ARBA" id="ARBA00022840"/>
    </source>
</evidence>
<keyword evidence="7 8" id="KW-0238">DNA-binding</keyword>
<dbReference type="SMART" id="SM00382">
    <property type="entry name" value="AAA"/>
    <property type="match status" value="1"/>
</dbReference>
<gene>
    <name evidence="8 16" type="primary">dnaA</name>
    <name evidence="15" type="ORF">ACGTZG_11435</name>
    <name evidence="16" type="ORF">HF872_04380</name>
</gene>
<comment type="function">
    <text evidence="8 10">Plays an essential role in the initiation and regulation of chromosomal replication. ATP-DnaA binds to the origin of replication (oriC) to initiate formation of the DNA replication initiation complex once per cell cycle. Binds the DnaA box (a 9 base pair repeat at the origin) and separates the double-stranded (ds)DNA. Forms a right-handed helical filament on oriC DNA; dsDNA binds to the exterior of the filament while single-stranded (ss)DNA is stabiized in the filament's interior. The ATP-DnaA-oriC complex binds and stabilizes one strand of the AT-rich DNA unwinding element (DUE), permitting loading of DNA polymerase. After initiation quickly degrades to an ADP-DnaA complex that is not apt for DNA replication. Binds acidic phospholipids.</text>
</comment>
<reference evidence="16 17" key="1">
    <citation type="submission" date="2020-04" db="EMBL/GenBank/DDBJ databases">
        <authorList>
            <person name="Hitch T.C.A."/>
            <person name="Wylensek D."/>
            <person name="Clavel T."/>
        </authorList>
    </citation>
    <scope>NUCLEOTIDE SEQUENCE [LARGE SCALE GENOMIC DNA]</scope>
    <source>
        <strain evidence="16 17">Oil-RF-744-FAT-WT-6-1</strain>
    </source>
</reference>
<dbReference type="CDD" id="cd00009">
    <property type="entry name" value="AAA"/>
    <property type="match status" value="1"/>
</dbReference>
<dbReference type="InterPro" id="IPR010921">
    <property type="entry name" value="Trp_repressor/repl_initiator"/>
</dbReference>
<feature type="domain" description="AAA+ ATPase" evidence="13">
    <location>
        <begin position="228"/>
        <end position="360"/>
    </location>
</feature>
<dbReference type="InterPro" id="IPR001957">
    <property type="entry name" value="Chromosome_initiator_DnaA"/>
</dbReference>
<evidence type="ECO:0000256" key="11">
    <source>
        <dbReference type="RuleBase" id="RU004227"/>
    </source>
</evidence>
<evidence type="ECO:0000259" key="13">
    <source>
        <dbReference type="SMART" id="SM00382"/>
    </source>
</evidence>
<dbReference type="InterPro" id="IPR038454">
    <property type="entry name" value="DnaA_N_sf"/>
</dbReference>
<feature type="region of interest" description="Domain I, interacts with DnaA modulators" evidence="8">
    <location>
        <begin position="1"/>
        <end position="139"/>
    </location>
</feature>
<dbReference type="Proteomes" id="UP000591071">
    <property type="component" value="Unassembled WGS sequence"/>
</dbReference>
<evidence type="ECO:0000256" key="10">
    <source>
        <dbReference type="RuleBase" id="RU000577"/>
    </source>
</evidence>
<protein>
    <recommendedName>
        <fullName evidence="8 9">Chromosomal replication initiator protein DnaA</fullName>
    </recommendedName>
</protein>
<feature type="binding site" evidence="8">
    <location>
        <position position="243"/>
    </location>
    <ligand>
        <name>ATP</name>
        <dbReference type="ChEBI" id="CHEBI:30616"/>
    </ligand>
</feature>
<comment type="subcellular location">
    <subcellularLocation>
        <location evidence="8">Cytoplasm</location>
    </subcellularLocation>
</comment>
<dbReference type="Gene3D" id="1.10.1750.10">
    <property type="match status" value="1"/>
</dbReference>
<evidence type="ECO:0000256" key="7">
    <source>
        <dbReference type="ARBA" id="ARBA00023125"/>
    </source>
</evidence>
<comment type="domain">
    <text evidence="8">Domain I is involved in oligomerization and binding regulators, domain II is flexibile and of varying length in different bacteria, domain III forms the AAA+ region, while domain IV binds dsDNA.</text>
</comment>
<keyword evidence="6 8" id="KW-0446">Lipid-binding</keyword>
<dbReference type="AlphaFoldDB" id="A0A848BNI6"/>
<evidence type="ECO:0000256" key="12">
    <source>
        <dbReference type="SAM" id="MobiDB-lite"/>
    </source>
</evidence>
<accession>A0A848BNI6</accession>